<evidence type="ECO:0000256" key="3">
    <source>
        <dbReference type="ARBA" id="ARBA00022824"/>
    </source>
</evidence>
<dbReference type="GO" id="GO:0030182">
    <property type="term" value="P:neuron differentiation"/>
    <property type="evidence" value="ECO:0007669"/>
    <property type="project" value="TreeGrafter"/>
</dbReference>
<dbReference type="STRING" id="7897.ENSLACP00000011551"/>
<dbReference type="InterPro" id="IPR003388">
    <property type="entry name" value="Reticulon"/>
</dbReference>
<evidence type="ECO:0000313" key="9">
    <source>
        <dbReference type="Ensembl" id="ENSLACP00000011551.1"/>
    </source>
</evidence>
<dbReference type="GeneTree" id="ENSGT00940000156568"/>
<dbReference type="Bgee" id="ENSLACG00000010164">
    <property type="expression patterns" value="Expressed in muscle tissue and 6 other cell types or tissues"/>
</dbReference>
<accession>H3API0</accession>
<dbReference type="PANTHER" id="PTHR45799:SF1">
    <property type="entry name" value="RETICULON-4"/>
    <property type="match status" value="1"/>
</dbReference>
<proteinExistence type="predicted"/>
<sequence>PVIPKILTKDSSQAFDDFATIKPTVCEDTLTKVASLGMGYSVESEMPENTVKEERAKSLEDHASASVMTVPLESAVSSEQASNAMDSLPVLSADSLSNVPESHTPDLVQGAFECELHDLMYTKTTDESTVDLVQVTPELAQEPLNPQVQLSQSSSEGSEATPSPVLPDIIMEAPLNFGPNSSEISAAKLVTPESSLFEDIFKSSPKVQAAVESQISSAFEEVVNVSVTKPETAMHEAGVVDVITLKEVELVSAIAEEHEDLKTPVACDLIKEVEVLKESVSRYEEKPSTIHQQVSELNKPWEEKMLNSKANDLFVGSFMSEVVPSEKASEIWAPCTVEHSVYTLPPSLPVTQYNNESKGLPDMKMEPYQKSPQVDLEVSQAIPACTIPTAVQPTEIEAVSSQLLEMLEEDFIEHSSGEAISRKPEVLQENVPLSSVLPSKVTFPLNPIISSKRSPALVCSADCPGKVNGRITEKRESPYSISCLTINHDELSLKGAPVCVEEKKQLLRSLLPPNLKKKKTCLVSVLTLVPSETTALQYFVSLIELKAVLSLCKKKKYKVANLPSKTAALVYDGYWKFLLVVDLIYWRDIKKTGVVFGASLFLLLSLTVFSIVSVASYIGLALLSMTISFRIYKGVLQAIQKSEEGHPFKSVLDSDVAVSQDLVHKYSDVALRHMNCTLKELRRLFLVEDLVDSLKFAVLMWVLTYVGALFNGLTLLILALISLFSIPVIYERHQAQIDHYLELVNKQVKDVVAKIQAKVPGLKRKTE</sequence>
<feature type="transmembrane region" description="Helical" evidence="6">
    <location>
        <begin position="598"/>
        <end position="623"/>
    </location>
</feature>
<dbReference type="FunCoup" id="H3API0">
    <property type="interactions" value="1017"/>
</dbReference>
<evidence type="ECO:0000313" key="10">
    <source>
        <dbReference type="Proteomes" id="UP000008672"/>
    </source>
</evidence>
<name>H3API0_LATCH</name>
<dbReference type="AlphaFoldDB" id="H3API0"/>
<feature type="domain" description="Reticulon" evidence="8">
    <location>
        <begin position="580"/>
        <end position="767"/>
    </location>
</feature>
<evidence type="ECO:0000256" key="6">
    <source>
        <dbReference type="RuleBase" id="RU210713"/>
    </source>
</evidence>
<dbReference type="GO" id="GO:0005789">
    <property type="term" value="C:endoplasmic reticulum membrane"/>
    <property type="evidence" value="ECO:0007669"/>
    <property type="project" value="UniProtKB-SubCell"/>
</dbReference>
<evidence type="ECO:0000256" key="2">
    <source>
        <dbReference type="ARBA" id="ARBA00022692"/>
    </source>
</evidence>
<keyword evidence="2 6" id="KW-0812">Transmembrane</keyword>
<comment type="subcellular location">
    <subcellularLocation>
        <location evidence="1 6">Endoplasmic reticulum membrane</location>
        <topology evidence="1 6">Multi-pass membrane protein</topology>
    </subcellularLocation>
</comment>
<reference evidence="10" key="1">
    <citation type="submission" date="2011-08" db="EMBL/GenBank/DDBJ databases">
        <title>The draft genome of Latimeria chalumnae.</title>
        <authorList>
            <person name="Di Palma F."/>
            <person name="Alfoldi J."/>
            <person name="Johnson J."/>
            <person name="Berlin A."/>
            <person name="Gnerre S."/>
            <person name="Jaffe D."/>
            <person name="MacCallum I."/>
            <person name="Young S."/>
            <person name="Walker B.J."/>
            <person name="Lander E."/>
            <person name="Lindblad-Toh K."/>
        </authorList>
    </citation>
    <scope>NUCLEOTIDE SEQUENCE [LARGE SCALE GENOMIC DNA]</scope>
    <source>
        <strain evidence="10">Wild caught</strain>
    </source>
</reference>
<evidence type="ECO:0000256" key="5">
    <source>
        <dbReference type="ARBA" id="ARBA00023136"/>
    </source>
</evidence>
<feature type="region of interest" description="Disordered" evidence="7">
    <location>
        <begin position="140"/>
        <end position="165"/>
    </location>
</feature>
<dbReference type="FunFam" id="1.20.5.2480:FF:000001">
    <property type="entry name" value="Reticulon"/>
    <property type="match status" value="1"/>
</dbReference>
<keyword evidence="5 6" id="KW-0472">Membrane</keyword>
<dbReference type="Ensembl" id="ENSLACT00000011640.1">
    <property type="protein sequence ID" value="ENSLACP00000011551.1"/>
    <property type="gene ID" value="ENSLACG00000010164.2"/>
</dbReference>
<dbReference type="PROSITE" id="PS50845">
    <property type="entry name" value="RETICULON"/>
    <property type="match status" value="1"/>
</dbReference>
<protein>
    <recommendedName>
        <fullName evidence="6">Reticulon</fullName>
    </recommendedName>
</protein>
<dbReference type="HOGENOM" id="CLU_008323_0_0_1"/>
<evidence type="ECO:0000256" key="7">
    <source>
        <dbReference type="SAM" id="MobiDB-lite"/>
    </source>
</evidence>
<dbReference type="InterPro" id="IPR046964">
    <property type="entry name" value="RTN1-4"/>
</dbReference>
<feature type="transmembrane region" description="Helical" evidence="6">
    <location>
        <begin position="709"/>
        <end position="730"/>
    </location>
</feature>
<dbReference type="GO" id="GO:0007420">
    <property type="term" value="P:brain development"/>
    <property type="evidence" value="ECO:0007669"/>
    <property type="project" value="TreeGrafter"/>
</dbReference>
<gene>
    <name evidence="9" type="primary">RTN4</name>
    <name evidence="9" type="synonym">RTN4A</name>
</gene>
<dbReference type="EMBL" id="AFYH01121809">
    <property type="status" value="NOT_ANNOTATED_CDS"/>
    <property type="molecule type" value="Genomic_DNA"/>
</dbReference>
<dbReference type="Gene3D" id="1.20.5.2480">
    <property type="match status" value="1"/>
</dbReference>
<dbReference type="GO" id="GO:0014069">
    <property type="term" value="C:postsynaptic density"/>
    <property type="evidence" value="ECO:0007669"/>
    <property type="project" value="TreeGrafter"/>
</dbReference>
<dbReference type="PANTHER" id="PTHR45799">
    <property type="entry name" value="RETICULON-LIKE PROTEIN"/>
    <property type="match status" value="1"/>
</dbReference>
<evidence type="ECO:0000256" key="4">
    <source>
        <dbReference type="ARBA" id="ARBA00022989"/>
    </source>
</evidence>
<dbReference type="Pfam" id="PF02453">
    <property type="entry name" value="Reticulon"/>
    <property type="match status" value="1"/>
</dbReference>
<dbReference type="eggNOG" id="KOG1792">
    <property type="taxonomic scope" value="Eukaryota"/>
</dbReference>
<evidence type="ECO:0000256" key="1">
    <source>
        <dbReference type="ARBA" id="ARBA00004477"/>
    </source>
</evidence>
<keyword evidence="10" id="KW-1185">Reference proteome</keyword>
<evidence type="ECO:0000259" key="8">
    <source>
        <dbReference type="PROSITE" id="PS50845"/>
    </source>
</evidence>
<dbReference type="Proteomes" id="UP000008672">
    <property type="component" value="Unassembled WGS sequence"/>
</dbReference>
<feature type="compositionally biased region" description="Polar residues" evidence="7">
    <location>
        <begin position="144"/>
        <end position="161"/>
    </location>
</feature>
<reference evidence="9" key="3">
    <citation type="submission" date="2025-09" db="UniProtKB">
        <authorList>
            <consortium name="Ensembl"/>
        </authorList>
    </citation>
    <scope>IDENTIFICATION</scope>
</reference>
<dbReference type="GO" id="GO:0043005">
    <property type="term" value="C:neuron projection"/>
    <property type="evidence" value="ECO:0007669"/>
    <property type="project" value="TreeGrafter"/>
</dbReference>
<organism evidence="9 10">
    <name type="scientific">Latimeria chalumnae</name>
    <name type="common">Coelacanth</name>
    <dbReference type="NCBI Taxonomy" id="7897"/>
    <lineage>
        <taxon>Eukaryota</taxon>
        <taxon>Metazoa</taxon>
        <taxon>Chordata</taxon>
        <taxon>Craniata</taxon>
        <taxon>Vertebrata</taxon>
        <taxon>Euteleostomi</taxon>
        <taxon>Coelacanthiformes</taxon>
        <taxon>Coelacanthidae</taxon>
        <taxon>Latimeria</taxon>
    </lineage>
</organism>
<dbReference type="EMBL" id="AFYH01121807">
    <property type="status" value="NOT_ANNOTATED_CDS"/>
    <property type="molecule type" value="Genomic_DNA"/>
</dbReference>
<keyword evidence="4 6" id="KW-1133">Transmembrane helix</keyword>
<dbReference type="GO" id="GO:0071787">
    <property type="term" value="P:endoplasmic reticulum tubular network formation"/>
    <property type="evidence" value="ECO:0007669"/>
    <property type="project" value="TreeGrafter"/>
</dbReference>
<keyword evidence="3 6" id="KW-0256">Endoplasmic reticulum</keyword>
<dbReference type="EMBL" id="AFYH01121808">
    <property type="status" value="NOT_ANNOTATED_CDS"/>
    <property type="molecule type" value="Genomic_DNA"/>
</dbReference>
<dbReference type="InParanoid" id="H3API0"/>
<reference evidence="9" key="2">
    <citation type="submission" date="2025-08" db="UniProtKB">
        <authorList>
            <consortium name="Ensembl"/>
        </authorList>
    </citation>
    <scope>IDENTIFICATION</scope>
</reference>